<organism evidence="2 3">
    <name type="scientific">Spiroplasma corruscae</name>
    <dbReference type="NCBI Taxonomy" id="216934"/>
    <lineage>
        <taxon>Bacteria</taxon>
        <taxon>Bacillati</taxon>
        <taxon>Mycoplasmatota</taxon>
        <taxon>Mollicutes</taxon>
        <taxon>Entomoplasmatales</taxon>
        <taxon>Spiroplasmataceae</taxon>
        <taxon>Spiroplasma</taxon>
    </lineage>
</organism>
<reference evidence="2 3" key="1">
    <citation type="submission" date="2017-07" db="EMBL/GenBank/DDBJ databases">
        <title>Complete genome sequence of Spiroplasma corruscae EC-1 (DSM 19793).</title>
        <authorList>
            <person name="Tsai Y.-M."/>
            <person name="Lo W.-S."/>
            <person name="Kuo C.-H."/>
        </authorList>
    </citation>
    <scope>NUCLEOTIDE SEQUENCE [LARGE SCALE GENOMIC DNA]</scope>
    <source>
        <strain evidence="2 3">EC-1</strain>
    </source>
</reference>
<name>A0A222EN45_9MOLU</name>
<protein>
    <recommendedName>
        <fullName evidence="4">Transmembrane protein</fullName>
    </recommendedName>
</protein>
<evidence type="ECO:0008006" key="4">
    <source>
        <dbReference type="Google" id="ProtNLM"/>
    </source>
</evidence>
<keyword evidence="1" id="KW-0812">Transmembrane</keyword>
<feature type="transmembrane region" description="Helical" evidence="1">
    <location>
        <begin position="89"/>
        <end position="111"/>
    </location>
</feature>
<evidence type="ECO:0000313" key="2">
    <source>
        <dbReference type="EMBL" id="ASP27898.1"/>
    </source>
</evidence>
<evidence type="ECO:0000313" key="3">
    <source>
        <dbReference type="Proteomes" id="UP000203229"/>
    </source>
</evidence>
<feature type="transmembrane region" description="Helical" evidence="1">
    <location>
        <begin position="45"/>
        <end position="68"/>
    </location>
</feature>
<proteinExistence type="predicted"/>
<evidence type="ECO:0000256" key="1">
    <source>
        <dbReference type="SAM" id="Phobius"/>
    </source>
</evidence>
<sequence>MWRTTRDILTNTIYFQKNKLFIGLVIISAILNLSFFYSYDYELLYSFGIYFLIISLLSILVTIFNIIISCKKILIEYGFSIKMLHTKELYDSLLNALYVLSPLFFILLNLVTVLKIILKRYLSFAKFKFYFYYIFKIEYKLRELINNYLLKYFLYIRRVYMQLVVKIETKKVTVFNRYFFYFVH</sequence>
<accession>A0A222EN45</accession>
<keyword evidence="1" id="KW-1133">Transmembrane helix</keyword>
<feature type="transmembrane region" description="Helical" evidence="1">
    <location>
        <begin position="20"/>
        <end position="39"/>
    </location>
</feature>
<dbReference type="EMBL" id="CP022535">
    <property type="protein sequence ID" value="ASP27898.1"/>
    <property type="molecule type" value="Genomic_DNA"/>
</dbReference>
<dbReference type="Proteomes" id="UP000203229">
    <property type="component" value="Chromosome"/>
</dbReference>
<dbReference type="KEGG" id="scou:SCORR_v1c01230"/>
<keyword evidence="1" id="KW-0472">Membrane</keyword>
<dbReference type="AlphaFoldDB" id="A0A222EN45"/>
<keyword evidence="3" id="KW-1185">Reference proteome</keyword>
<gene>
    <name evidence="2" type="ORF">SCORR_v1c01230</name>
</gene>